<keyword evidence="2" id="KW-1185">Reference proteome</keyword>
<name>A0ABR4ZCN8_9NOCA</name>
<comment type="caution">
    <text evidence="1">The sequence shown here is derived from an EMBL/GenBank/DDBJ whole genome shotgun (WGS) entry which is preliminary data.</text>
</comment>
<evidence type="ECO:0000313" key="2">
    <source>
        <dbReference type="Proteomes" id="UP000031364"/>
    </source>
</evidence>
<sequence length="129" mass="13826">MAFQLELRPTPPLPLTPECLVHTGIARLFVTGMLVQGSGAPPEQFGFFVPTATALSEGTPEPRLLAEAHLMTGIATSTSGNFPFGVEYVQAAYAPDPRGGTDRWLYLSGAAHIGREIRLGYRVTVLTVN</sequence>
<dbReference type="EMBL" id="JNFP01000028">
    <property type="protein sequence ID" value="KIA62764.1"/>
    <property type="molecule type" value="Genomic_DNA"/>
</dbReference>
<accession>A0ABR4ZCN8</accession>
<dbReference type="RefSeq" id="WP_043674152.1">
    <property type="nucleotide sequence ID" value="NZ_BDCI01000002.1"/>
</dbReference>
<proteinExistence type="predicted"/>
<reference evidence="1 2" key="1">
    <citation type="journal article" date="2014" name="Int. J. Syst. Evol. Microbiol.">
        <title>Nocardia vulneris sp. nov., isolated from wounds of human patients in North America.</title>
        <authorList>
            <person name="Lasker B.A."/>
            <person name="Bell M."/>
            <person name="Klenk H.P."/>
            <person name="Sproer C."/>
            <person name="Schumann C."/>
            <person name="Schumann P."/>
            <person name="Brown J.M."/>
        </authorList>
    </citation>
    <scope>NUCLEOTIDE SEQUENCE [LARGE SCALE GENOMIC DNA]</scope>
    <source>
        <strain evidence="1 2">W9851</strain>
    </source>
</reference>
<protein>
    <recommendedName>
        <fullName evidence="3">DUF3237 domain-containing protein</fullName>
    </recommendedName>
</protein>
<evidence type="ECO:0000313" key="1">
    <source>
        <dbReference type="EMBL" id="KIA62764.1"/>
    </source>
</evidence>
<gene>
    <name evidence="1" type="ORF">FG87_22865</name>
</gene>
<organism evidence="1 2">
    <name type="scientific">Nocardia vulneris</name>
    <dbReference type="NCBI Taxonomy" id="1141657"/>
    <lineage>
        <taxon>Bacteria</taxon>
        <taxon>Bacillati</taxon>
        <taxon>Actinomycetota</taxon>
        <taxon>Actinomycetes</taxon>
        <taxon>Mycobacteriales</taxon>
        <taxon>Nocardiaceae</taxon>
        <taxon>Nocardia</taxon>
    </lineage>
</organism>
<dbReference type="Proteomes" id="UP000031364">
    <property type="component" value="Unassembled WGS sequence"/>
</dbReference>
<evidence type="ECO:0008006" key="3">
    <source>
        <dbReference type="Google" id="ProtNLM"/>
    </source>
</evidence>